<sequence length="177" mass="18917">MARLYGAADLEGGGPGQTTVHYTSKLSKQHIYILLVASLAALGLLSNAVYSGVASNRFVLKYISGQCIGGCEVFGPPLSMSDSSKENTPKAHNAHYKAEFQTLAEIPFDQVVQLGEHTLGKPFRDYSAEEEGQPVMGKPYVDMPFAATIASTVPDNAARGWDFLDVDTEGGTLPVGY</sequence>
<keyword evidence="1" id="KW-0812">Transmembrane</keyword>
<evidence type="ECO:0000313" key="2">
    <source>
        <dbReference type="EMBL" id="CAD8626257.1"/>
    </source>
</evidence>
<keyword evidence="1" id="KW-1133">Transmembrane helix</keyword>
<name>A0A7S0LYD4_9CRYP</name>
<reference evidence="2" key="1">
    <citation type="submission" date="2021-01" db="EMBL/GenBank/DDBJ databases">
        <authorList>
            <person name="Corre E."/>
            <person name="Pelletier E."/>
            <person name="Niang G."/>
            <person name="Scheremetjew M."/>
            <person name="Finn R."/>
            <person name="Kale V."/>
            <person name="Holt S."/>
            <person name="Cochrane G."/>
            <person name="Meng A."/>
            <person name="Brown T."/>
            <person name="Cohen L."/>
        </authorList>
    </citation>
    <scope>NUCLEOTIDE SEQUENCE</scope>
    <source>
        <strain evidence="2">CCAP979/52</strain>
    </source>
</reference>
<protein>
    <submittedName>
        <fullName evidence="2">Uncharacterized protein</fullName>
    </submittedName>
</protein>
<keyword evidence="1" id="KW-0472">Membrane</keyword>
<evidence type="ECO:0000256" key="1">
    <source>
        <dbReference type="SAM" id="Phobius"/>
    </source>
</evidence>
<proteinExistence type="predicted"/>
<feature type="transmembrane region" description="Helical" evidence="1">
    <location>
        <begin position="31"/>
        <end position="53"/>
    </location>
</feature>
<gene>
    <name evidence="2" type="ORF">CCUR1050_LOCUS3935</name>
</gene>
<dbReference type="EMBL" id="HBEZ01006969">
    <property type="protein sequence ID" value="CAD8626257.1"/>
    <property type="molecule type" value="Transcribed_RNA"/>
</dbReference>
<organism evidence="2">
    <name type="scientific">Cryptomonas curvata</name>
    <dbReference type="NCBI Taxonomy" id="233186"/>
    <lineage>
        <taxon>Eukaryota</taxon>
        <taxon>Cryptophyceae</taxon>
        <taxon>Cryptomonadales</taxon>
        <taxon>Cryptomonadaceae</taxon>
        <taxon>Cryptomonas</taxon>
    </lineage>
</organism>
<accession>A0A7S0LYD4</accession>
<dbReference type="AlphaFoldDB" id="A0A7S0LYD4"/>